<dbReference type="AlphaFoldDB" id="A0A6G1ETN4"/>
<organism evidence="2 3">
    <name type="scientific">Oryza meyeriana var. granulata</name>
    <dbReference type="NCBI Taxonomy" id="110450"/>
    <lineage>
        <taxon>Eukaryota</taxon>
        <taxon>Viridiplantae</taxon>
        <taxon>Streptophyta</taxon>
        <taxon>Embryophyta</taxon>
        <taxon>Tracheophyta</taxon>
        <taxon>Spermatophyta</taxon>
        <taxon>Magnoliopsida</taxon>
        <taxon>Liliopsida</taxon>
        <taxon>Poales</taxon>
        <taxon>Poaceae</taxon>
        <taxon>BOP clade</taxon>
        <taxon>Oryzoideae</taxon>
        <taxon>Oryzeae</taxon>
        <taxon>Oryzinae</taxon>
        <taxon>Oryza</taxon>
        <taxon>Oryza meyeriana</taxon>
    </lineage>
</organism>
<dbReference type="EMBL" id="SPHZ02000003">
    <property type="protein sequence ID" value="KAF0927959.1"/>
    <property type="molecule type" value="Genomic_DNA"/>
</dbReference>
<evidence type="ECO:0000313" key="3">
    <source>
        <dbReference type="Proteomes" id="UP000479710"/>
    </source>
</evidence>
<protein>
    <submittedName>
        <fullName evidence="2">Uncharacterized protein</fullName>
    </submittedName>
</protein>
<gene>
    <name evidence="2" type="ORF">E2562_037057</name>
</gene>
<evidence type="ECO:0000256" key="1">
    <source>
        <dbReference type="SAM" id="MobiDB-lite"/>
    </source>
</evidence>
<accession>A0A6G1ETN4</accession>
<comment type="caution">
    <text evidence="2">The sequence shown here is derived from an EMBL/GenBank/DDBJ whole genome shotgun (WGS) entry which is preliminary data.</text>
</comment>
<feature type="compositionally biased region" description="Low complexity" evidence="1">
    <location>
        <begin position="77"/>
        <end position="90"/>
    </location>
</feature>
<feature type="compositionally biased region" description="Polar residues" evidence="1">
    <location>
        <begin position="34"/>
        <end position="43"/>
    </location>
</feature>
<reference evidence="2 3" key="1">
    <citation type="submission" date="2019-11" db="EMBL/GenBank/DDBJ databases">
        <title>Whole genome sequence of Oryza granulata.</title>
        <authorList>
            <person name="Li W."/>
        </authorList>
    </citation>
    <scope>NUCLEOTIDE SEQUENCE [LARGE SCALE GENOMIC DNA]</scope>
    <source>
        <strain evidence="3">cv. Menghai</strain>
        <tissue evidence="2">Leaf</tissue>
    </source>
</reference>
<feature type="compositionally biased region" description="Basic and acidic residues" evidence="1">
    <location>
        <begin position="45"/>
        <end position="58"/>
    </location>
</feature>
<proteinExistence type="predicted"/>
<feature type="compositionally biased region" description="Basic and acidic residues" evidence="1">
    <location>
        <begin position="10"/>
        <end position="33"/>
    </location>
</feature>
<feature type="region of interest" description="Disordered" evidence="1">
    <location>
        <begin position="1"/>
        <end position="116"/>
    </location>
</feature>
<keyword evidence="3" id="KW-1185">Reference proteome</keyword>
<dbReference type="Proteomes" id="UP000479710">
    <property type="component" value="Unassembled WGS sequence"/>
</dbReference>
<sequence>MQKALRKQFQHREPGFADRRGGKRDAEGPERSAQETTAATALTKQEARHGEGEAESGARRSGSTRSGGRRSAREAASRATDAAASAATAGVIGRPRRELGGRRWGMGNLPRGSLEM</sequence>
<name>A0A6G1ETN4_9ORYZ</name>
<evidence type="ECO:0000313" key="2">
    <source>
        <dbReference type="EMBL" id="KAF0927959.1"/>
    </source>
</evidence>